<gene>
    <name evidence="4" type="ORF">GJ654_04535</name>
</gene>
<feature type="signal peptide" evidence="2">
    <location>
        <begin position="1"/>
        <end position="20"/>
    </location>
</feature>
<dbReference type="EMBL" id="WNKS01000003">
    <property type="protein sequence ID" value="MTV30257.1"/>
    <property type="molecule type" value="Genomic_DNA"/>
</dbReference>
<dbReference type="AlphaFoldDB" id="A0A6N8DIU8"/>
<comment type="caution">
    <text evidence="4">The sequence shown here is derived from an EMBL/GenBank/DDBJ whole genome shotgun (WGS) entry which is preliminary data.</text>
</comment>
<feature type="chain" id="PRO_5027032946" evidence="2">
    <location>
        <begin position="21"/>
        <end position="101"/>
    </location>
</feature>
<feature type="domain" description="PepSY" evidence="3">
    <location>
        <begin position="3"/>
        <end position="80"/>
    </location>
</feature>
<dbReference type="RefSeq" id="WP_155444928.1">
    <property type="nucleotide sequence ID" value="NZ_JAOQNR010000003.1"/>
</dbReference>
<dbReference type="Pfam" id="PF13670">
    <property type="entry name" value="PepSY_2"/>
    <property type="match status" value="1"/>
</dbReference>
<dbReference type="OrthoDB" id="7365433at2"/>
<evidence type="ECO:0000313" key="4">
    <source>
        <dbReference type="EMBL" id="MTV30257.1"/>
    </source>
</evidence>
<protein>
    <submittedName>
        <fullName evidence="4">PepSY domain-containing protein</fullName>
    </submittedName>
</protein>
<keyword evidence="2" id="KW-0732">Signal</keyword>
<evidence type="ECO:0000259" key="3">
    <source>
        <dbReference type="Pfam" id="PF13670"/>
    </source>
</evidence>
<dbReference type="Proteomes" id="UP000439113">
    <property type="component" value="Unassembled WGS sequence"/>
</dbReference>
<name>A0A6N8DIU8_RHOAC</name>
<evidence type="ECO:0000256" key="1">
    <source>
        <dbReference type="SAM" id="MobiDB-lite"/>
    </source>
</evidence>
<accession>A0A6N8DIU8</accession>
<reference evidence="4 5" key="1">
    <citation type="submission" date="2019-11" db="EMBL/GenBank/DDBJ databases">
        <title>Whole-genome sequence of a Rhodoblastus acidophilus DSM 142.</title>
        <authorList>
            <person name="Kyndt J.A."/>
            <person name="Meyer T.E."/>
        </authorList>
    </citation>
    <scope>NUCLEOTIDE SEQUENCE [LARGE SCALE GENOMIC DNA]</scope>
    <source>
        <strain evidence="4 5">DSM 142</strain>
    </source>
</reference>
<evidence type="ECO:0000256" key="2">
    <source>
        <dbReference type="SAM" id="SignalP"/>
    </source>
</evidence>
<feature type="region of interest" description="Disordered" evidence="1">
    <location>
        <begin position="81"/>
        <end position="101"/>
    </location>
</feature>
<dbReference type="InterPro" id="IPR025711">
    <property type="entry name" value="PepSY"/>
</dbReference>
<organism evidence="4 5">
    <name type="scientific">Rhodoblastus acidophilus</name>
    <name type="common">Rhodopseudomonas acidophila</name>
    <dbReference type="NCBI Taxonomy" id="1074"/>
    <lineage>
        <taxon>Bacteria</taxon>
        <taxon>Pseudomonadati</taxon>
        <taxon>Pseudomonadota</taxon>
        <taxon>Alphaproteobacteria</taxon>
        <taxon>Hyphomicrobiales</taxon>
        <taxon>Rhodoblastaceae</taxon>
        <taxon>Rhodoblastus</taxon>
    </lineage>
</organism>
<evidence type="ECO:0000313" key="5">
    <source>
        <dbReference type="Proteomes" id="UP000439113"/>
    </source>
</evidence>
<proteinExistence type="predicted"/>
<sequence length="101" mass="11443">MRVALAAIVVLAAALGVASADTWCSAPLSDWQPRETFQKKLEAEGWREIAIRVEDGCYLVHASNERGERLHGKFDPVTLAAMPHDHHRHHRHHGEEEHDHE</sequence>